<gene>
    <name evidence="1" type="ORF">SAY86_024306</name>
</gene>
<evidence type="ECO:0000313" key="1">
    <source>
        <dbReference type="EMBL" id="KAK4798941.1"/>
    </source>
</evidence>
<accession>A0AAN7M4M5</accession>
<name>A0AAN7M4M5_TRANT</name>
<dbReference type="Proteomes" id="UP001346149">
    <property type="component" value="Unassembled WGS sequence"/>
</dbReference>
<comment type="caution">
    <text evidence="1">The sequence shown here is derived from an EMBL/GenBank/DDBJ whole genome shotgun (WGS) entry which is preliminary data.</text>
</comment>
<keyword evidence="2" id="KW-1185">Reference proteome</keyword>
<dbReference type="EMBL" id="JAXQNO010000004">
    <property type="protein sequence ID" value="KAK4798941.1"/>
    <property type="molecule type" value="Genomic_DNA"/>
</dbReference>
<dbReference type="AlphaFoldDB" id="A0AAN7M4M5"/>
<sequence length="95" mass="10405">MGGPCRIRIQFRWTGGGSQTNGQGTRDRRRSRGAVAVPAMMIWLKILDGDMAVILLGGLPYLAADVGSSQAWTLHEEDLMDPILSICCFAKKEIQ</sequence>
<protein>
    <submittedName>
        <fullName evidence="1">Uncharacterized protein</fullName>
    </submittedName>
</protein>
<proteinExistence type="predicted"/>
<organism evidence="1 2">
    <name type="scientific">Trapa natans</name>
    <name type="common">Water chestnut</name>
    <dbReference type="NCBI Taxonomy" id="22666"/>
    <lineage>
        <taxon>Eukaryota</taxon>
        <taxon>Viridiplantae</taxon>
        <taxon>Streptophyta</taxon>
        <taxon>Embryophyta</taxon>
        <taxon>Tracheophyta</taxon>
        <taxon>Spermatophyta</taxon>
        <taxon>Magnoliopsida</taxon>
        <taxon>eudicotyledons</taxon>
        <taxon>Gunneridae</taxon>
        <taxon>Pentapetalae</taxon>
        <taxon>rosids</taxon>
        <taxon>malvids</taxon>
        <taxon>Myrtales</taxon>
        <taxon>Lythraceae</taxon>
        <taxon>Trapa</taxon>
    </lineage>
</organism>
<reference evidence="1 2" key="1">
    <citation type="journal article" date="2023" name="Hortic Res">
        <title>Pangenome of water caltrop reveals structural variations and asymmetric subgenome divergence after allopolyploidization.</title>
        <authorList>
            <person name="Zhang X."/>
            <person name="Chen Y."/>
            <person name="Wang L."/>
            <person name="Yuan Y."/>
            <person name="Fang M."/>
            <person name="Shi L."/>
            <person name="Lu R."/>
            <person name="Comes H.P."/>
            <person name="Ma Y."/>
            <person name="Chen Y."/>
            <person name="Huang G."/>
            <person name="Zhou Y."/>
            <person name="Zheng Z."/>
            <person name="Qiu Y."/>
        </authorList>
    </citation>
    <scope>NUCLEOTIDE SEQUENCE [LARGE SCALE GENOMIC DNA]</scope>
    <source>
        <strain evidence="1">F231</strain>
    </source>
</reference>
<evidence type="ECO:0000313" key="2">
    <source>
        <dbReference type="Proteomes" id="UP001346149"/>
    </source>
</evidence>